<evidence type="ECO:0000313" key="2">
    <source>
        <dbReference type="EMBL" id="WIA18347.1"/>
    </source>
</evidence>
<organism evidence="2 3">
    <name type="scientific">Tetradesmus obliquus</name>
    <name type="common">Green alga</name>
    <name type="synonym">Acutodesmus obliquus</name>
    <dbReference type="NCBI Taxonomy" id="3088"/>
    <lineage>
        <taxon>Eukaryota</taxon>
        <taxon>Viridiplantae</taxon>
        <taxon>Chlorophyta</taxon>
        <taxon>core chlorophytes</taxon>
        <taxon>Chlorophyceae</taxon>
        <taxon>CS clade</taxon>
        <taxon>Sphaeropleales</taxon>
        <taxon>Scenedesmaceae</taxon>
        <taxon>Tetradesmus</taxon>
    </lineage>
</organism>
<evidence type="ECO:0000256" key="1">
    <source>
        <dbReference type="SAM" id="MobiDB-lite"/>
    </source>
</evidence>
<reference evidence="2 3" key="1">
    <citation type="submission" date="2023-05" db="EMBL/GenBank/DDBJ databases">
        <title>A 100% complete, gapless, phased diploid assembly of the Scenedesmus obliquus UTEX 3031 genome.</title>
        <authorList>
            <person name="Biondi T.C."/>
            <person name="Hanschen E.R."/>
            <person name="Kwon T."/>
            <person name="Eng W."/>
            <person name="Kruse C.P.S."/>
            <person name="Koehler S.I."/>
            <person name="Kunde Y."/>
            <person name="Gleasner C.D."/>
            <person name="You Mak K.T."/>
            <person name="Polle J."/>
            <person name="Hovde B.T."/>
            <person name="Starkenburg S.R."/>
        </authorList>
    </citation>
    <scope>NUCLEOTIDE SEQUENCE [LARGE SCALE GENOMIC DNA]</scope>
    <source>
        <strain evidence="2 3">DOE0152z</strain>
    </source>
</reference>
<evidence type="ECO:0000313" key="3">
    <source>
        <dbReference type="Proteomes" id="UP001244341"/>
    </source>
</evidence>
<dbReference type="EMBL" id="CP126216">
    <property type="protein sequence ID" value="WIA18347.1"/>
    <property type="molecule type" value="Genomic_DNA"/>
</dbReference>
<protein>
    <submittedName>
        <fullName evidence="2">Uncharacterized protein</fullName>
    </submittedName>
</protein>
<keyword evidence="3" id="KW-1185">Reference proteome</keyword>
<accession>A0ABY8UD99</accession>
<feature type="region of interest" description="Disordered" evidence="1">
    <location>
        <begin position="78"/>
        <end position="99"/>
    </location>
</feature>
<gene>
    <name evidence="2" type="ORF">OEZ85_009812</name>
</gene>
<dbReference type="Proteomes" id="UP001244341">
    <property type="component" value="Chromosome 9b"/>
</dbReference>
<feature type="region of interest" description="Disordered" evidence="1">
    <location>
        <begin position="1"/>
        <end position="50"/>
    </location>
</feature>
<feature type="compositionally biased region" description="Low complexity" evidence="1">
    <location>
        <begin position="81"/>
        <end position="99"/>
    </location>
</feature>
<feature type="compositionally biased region" description="Low complexity" evidence="1">
    <location>
        <begin position="23"/>
        <end position="50"/>
    </location>
</feature>
<proteinExistence type="predicted"/>
<feature type="compositionally biased region" description="Low complexity" evidence="1">
    <location>
        <begin position="1"/>
        <end position="16"/>
    </location>
</feature>
<sequence length="409" mass="41784">MAPRKSSSRKSSSGPSLPARDGQQPAASSEASQAADSDPNTAASAAGSKPASSLTKLLRRLSSAPGISNYATLAAGFTPDALNTPDTSTATTSSSSSGPAASLSDLAAALARGLHLLESWEVGQGPAALLAMAALADGLVAAWGRASSADNAAKLKLVRTLVEAGLLSGLAAAGQQQQQQQPAVPKYHEVLWGALDLPQLALSPQQAAACRSAFGGYAAAEIATDVAQVLYNIVLYRSEVATRGSSMRASMQDAAEQQQQQQQHVEVVPAVMMVPLLLTCIELQQLSPGFSNVETCTRLMCAVHHMCCHSYPGASEQEIQAAALTAAVTADLLVKPFLLELAPTLLQAMQAARDSGSSSSSSSSGGGGGEGAAPGVGSVAGMELLMPRQAQLFMYYQALLCEVLMAGGC</sequence>
<feature type="region of interest" description="Disordered" evidence="1">
    <location>
        <begin position="352"/>
        <end position="372"/>
    </location>
</feature>
<name>A0ABY8UD99_TETOB</name>